<dbReference type="PANTHER" id="PTHR45898">
    <property type="entry name" value="TOM1-LIKE PROTEIN"/>
    <property type="match status" value="1"/>
</dbReference>
<evidence type="ECO:0000313" key="2">
    <source>
        <dbReference type="EMBL" id="ONK68053.1"/>
    </source>
</evidence>
<evidence type="ECO:0000256" key="1">
    <source>
        <dbReference type="ARBA" id="ARBA00007708"/>
    </source>
</evidence>
<reference evidence="3" key="1">
    <citation type="journal article" date="2017" name="Nat. Commun.">
        <title>The asparagus genome sheds light on the origin and evolution of a young Y chromosome.</title>
        <authorList>
            <person name="Harkess A."/>
            <person name="Zhou J."/>
            <person name="Xu C."/>
            <person name="Bowers J.E."/>
            <person name="Van der Hulst R."/>
            <person name="Ayyampalayam S."/>
            <person name="Mercati F."/>
            <person name="Riccardi P."/>
            <person name="McKain M.R."/>
            <person name="Kakrana A."/>
            <person name="Tang H."/>
            <person name="Ray J."/>
            <person name="Groenendijk J."/>
            <person name="Arikit S."/>
            <person name="Mathioni S.M."/>
            <person name="Nakano M."/>
            <person name="Shan H."/>
            <person name="Telgmann-Rauber A."/>
            <person name="Kanno A."/>
            <person name="Yue Z."/>
            <person name="Chen H."/>
            <person name="Li W."/>
            <person name="Chen Y."/>
            <person name="Xu X."/>
            <person name="Zhang Y."/>
            <person name="Luo S."/>
            <person name="Chen H."/>
            <person name="Gao J."/>
            <person name="Mao Z."/>
            <person name="Pires J.C."/>
            <person name="Luo M."/>
            <person name="Kudrna D."/>
            <person name="Wing R.A."/>
            <person name="Meyers B.C."/>
            <person name="Yi K."/>
            <person name="Kong H."/>
            <person name="Lavrijsen P."/>
            <person name="Sunseri F."/>
            <person name="Falavigna A."/>
            <person name="Ye Y."/>
            <person name="Leebens-Mack J.H."/>
            <person name="Chen G."/>
        </authorList>
    </citation>
    <scope>NUCLEOTIDE SEQUENCE [LARGE SCALE GENOMIC DNA]</scope>
    <source>
        <strain evidence="3">cv. DH0086</strain>
    </source>
</reference>
<sequence>MQAIGVEFLPCTENGTPLFTPPHTHPVVPQSVASPYEDVTLEASLQIDASALSLEEMQNARDIGDVLTEMLSALDPHNPRVGS</sequence>
<dbReference type="EMBL" id="CM007385">
    <property type="protein sequence ID" value="ONK68053.1"/>
    <property type="molecule type" value="Genomic_DNA"/>
</dbReference>
<dbReference type="GO" id="GO:0043130">
    <property type="term" value="F:ubiquitin binding"/>
    <property type="evidence" value="ECO:0007669"/>
    <property type="project" value="InterPro"/>
</dbReference>
<dbReference type="PANTHER" id="PTHR45898:SF14">
    <property type="entry name" value="TOM1-LIKE PROTEIN 4"/>
    <property type="match status" value="1"/>
</dbReference>
<gene>
    <name evidence="2" type="ORF">A4U43_C05F6810</name>
</gene>
<keyword evidence="3" id="KW-1185">Reference proteome</keyword>
<comment type="similarity">
    <text evidence="1">Belongs to the TOM1 family.</text>
</comment>
<dbReference type="Gramene" id="ONK68053">
    <property type="protein sequence ID" value="ONK68053"/>
    <property type="gene ID" value="A4U43_C05F6810"/>
</dbReference>
<dbReference type="InterPro" id="IPR044836">
    <property type="entry name" value="TOL_plant"/>
</dbReference>
<proteinExistence type="inferred from homology"/>
<dbReference type="Proteomes" id="UP000243459">
    <property type="component" value="Chromosome 5"/>
</dbReference>
<evidence type="ECO:0000313" key="3">
    <source>
        <dbReference type="Proteomes" id="UP000243459"/>
    </source>
</evidence>
<accession>A0A5P1EQX0</accession>
<dbReference type="AlphaFoldDB" id="A0A5P1EQX0"/>
<dbReference type="GO" id="GO:0035091">
    <property type="term" value="F:phosphatidylinositol binding"/>
    <property type="evidence" value="ECO:0007669"/>
    <property type="project" value="InterPro"/>
</dbReference>
<organism evidence="2 3">
    <name type="scientific">Asparagus officinalis</name>
    <name type="common">Garden asparagus</name>
    <dbReference type="NCBI Taxonomy" id="4686"/>
    <lineage>
        <taxon>Eukaryota</taxon>
        <taxon>Viridiplantae</taxon>
        <taxon>Streptophyta</taxon>
        <taxon>Embryophyta</taxon>
        <taxon>Tracheophyta</taxon>
        <taxon>Spermatophyta</taxon>
        <taxon>Magnoliopsida</taxon>
        <taxon>Liliopsida</taxon>
        <taxon>Asparagales</taxon>
        <taxon>Asparagaceae</taxon>
        <taxon>Asparagoideae</taxon>
        <taxon>Asparagus</taxon>
    </lineage>
</organism>
<name>A0A5P1EQX0_ASPOF</name>
<dbReference type="GO" id="GO:0043328">
    <property type="term" value="P:protein transport to vacuole involved in ubiquitin-dependent protein catabolic process via the multivesicular body sorting pathway"/>
    <property type="evidence" value="ECO:0007669"/>
    <property type="project" value="InterPro"/>
</dbReference>
<protein>
    <submittedName>
        <fullName evidence="2">Uncharacterized protein</fullName>
    </submittedName>
</protein>